<dbReference type="UniPathway" id="UPA00074">
    <property type="reaction ID" value="UER00128"/>
</dbReference>
<evidence type="ECO:0000256" key="6">
    <source>
        <dbReference type="ARBA" id="ARBA00022723"/>
    </source>
</evidence>
<dbReference type="Pfam" id="PF13507">
    <property type="entry name" value="GATase_5"/>
    <property type="match status" value="1"/>
</dbReference>
<gene>
    <name evidence="20" type="ORF">BB559_001371</name>
</gene>
<dbReference type="PANTHER" id="PTHR10099:SF1">
    <property type="entry name" value="PHOSPHORIBOSYLFORMYLGLYCINAMIDINE SYNTHASE"/>
    <property type="match status" value="1"/>
</dbReference>
<feature type="domain" description="Phosphoribosylformylglycinamidine synthase N-terminal" evidence="18">
    <location>
        <begin position="100"/>
        <end position="214"/>
    </location>
</feature>
<dbReference type="InterPro" id="IPR036604">
    <property type="entry name" value="PurS-like_sf"/>
</dbReference>
<dbReference type="Gene3D" id="3.40.50.880">
    <property type="match status" value="1"/>
</dbReference>
<dbReference type="OrthoDB" id="6666987at2759"/>
<evidence type="ECO:0000256" key="2">
    <source>
        <dbReference type="ARBA" id="ARBA00008608"/>
    </source>
</evidence>
<dbReference type="HAMAP" id="MF_00419">
    <property type="entry name" value="PurL_1"/>
    <property type="match status" value="1"/>
</dbReference>
<evidence type="ECO:0000259" key="17">
    <source>
        <dbReference type="Pfam" id="PF18072"/>
    </source>
</evidence>
<name>A0A2T9Z2B6_9FUNG</name>
<organism evidence="20 21">
    <name type="scientific">Furculomyces boomerangus</name>
    <dbReference type="NCBI Taxonomy" id="61424"/>
    <lineage>
        <taxon>Eukaryota</taxon>
        <taxon>Fungi</taxon>
        <taxon>Fungi incertae sedis</taxon>
        <taxon>Zoopagomycota</taxon>
        <taxon>Kickxellomycotina</taxon>
        <taxon>Harpellomycetes</taxon>
        <taxon>Harpellales</taxon>
        <taxon>Harpellaceae</taxon>
        <taxon>Furculomyces</taxon>
    </lineage>
</organism>
<keyword evidence="6" id="KW-0479">Metal-binding</keyword>
<dbReference type="InterPro" id="IPR010918">
    <property type="entry name" value="PurM-like_C_dom"/>
</dbReference>
<evidence type="ECO:0000256" key="8">
    <source>
        <dbReference type="ARBA" id="ARBA00022755"/>
    </source>
</evidence>
<dbReference type="InterPro" id="IPR036921">
    <property type="entry name" value="PurM-like_N_sf"/>
</dbReference>
<evidence type="ECO:0000256" key="15">
    <source>
        <dbReference type="ARBA" id="ARBA00071729"/>
    </source>
</evidence>
<evidence type="ECO:0000256" key="12">
    <source>
        <dbReference type="ARBA" id="ARBA00029823"/>
    </source>
</evidence>
<dbReference type="GO" id="GO:0004642">
    <property type="term" value="F:phosphoribosylformylglycinamidine synthase activity"/>
    <property type="evidence" value="ECO:0007669"/>
    <property type="project" value="UniProtKB-EC"/>
</dbReference>
<dbReference type="Proteomes" id="UP000245699">
    <property type="component" value="Unassembled WGS sequence"/>
</dbReference>
<evidence type="ECO:0000259" key="16">
    <source>
        <dbReference type="Pfam" id="PF02769"/>
    </source>
</evidence>
<dbReference type="CDD" id="cd01740">
    <property type="entry name" value="GATase1_FGAR_AT"/>
    <property type="match status" value="1"/>
</dbReference>
<dbReference type="STRING" id="61424.A0A2T9Z2B6"/>
<proteinExistence type="inferred from homology"/>
<dbReference type="PROSITE" id="PS51273">
    <property type="entry name" value="GATASE_TYPE_1"/>
    <property type="match status" value="1"/>
</dbReference>
<comment type="caution">
    <text evidence="20">The sequence shown here is derived from an EMBL/GenBank/DDBJ whole genome shotgun (WGS) entry which is preliminary data.</text>
</comment>
<feature type="domain" description="FGAR-AT PurM N-terminal-like" evidence="19">
    <location>
        <begin position="796"/>
        <end position="962"/>
    </location>
</feature>
<dbReference type="InterPro" id="IPR010073">
    <property type="entry name" value="PurL_large"/>
</dbReference>
<keyword evidence="8" id="KW-0658">Purine biosynthesis</keyword>
<evidence type="ECO:0000256" key="9">
    <source>
        <dbReference type="ARBA" id="ARBA00022840"/>
    </source>
</evidence>
<dbReference type="CDD" id="cd02203">
    <property type="entry name" value="PurL_repeat1"/>
    <property type="match status" value="1"/>
</dbReference>
<dbReference type="InterPro" id="IPR040707">
    <property type="entry name" value="FGAR-AT_N"/>
</dbReference>
<dbReference type="InterPro" id="IPR055181">
    <property type="entry name" value="FGAR-AT_PurM_N-like"/>
</dbReference>
<dbReference type="GO" id="GO:0005737">
    <property type="term" value="C:cytoplasm"/>
    <property type="evidence" value="ECO:0007669"/>
    <property type="project" value="TreeGrafter"/>
</dbReference>
<dbReference type="SUPFAM" id="SSF55326">
    <property type="entry name" value="PurM N-terminal domain-like"/>
    <property type="match status" value="2"/>
</dbReference>
<dbReference type="SUPFAM" id="SSF52317">
    <property type="entry name" value="Class I glutamine amidotransferase-like"/>
    <property type="match status" value="1"/>
</dbReference>
<dbReference type="SUPFAM" id="SSF109736">
    <property type="entry name" value="FGAM synthase PurL, linker domain"/>
    <property type="match status" value="1"/>
</dbReference>
<dbReference type="SMART" id="SM01211">
    <property type="entry name" value="GATase_5"/>
    <property type="match status" value="1"/>
</dbReference>
<reference evidence="20 21" key="1">
    <citation type="journal article" date="2018" name="MBio">
        <title>Comparative Genomics Reveals the Core Gene Toolbox for the Fungus-Insect Symbiosis.</title>
        <authorList>
            <person name="Wang Y."/>
            <person name="Stata M."/>
            <person name="Wang W."/>
            <person name="Stajich J.E."/>
            <person name="White M.M."/>
            <person name="Moncalvo J.M."/>
        </authorList>
    </citation>
    <scope>NUCLEOTIDE SEQUENCE [LARGE SCALE GENOMIC DNA]</scope>
    <source>
        <strain evidence="20 21">AUS-77-4</strain>
    </source>
</reference>
<evidence type="ECO:0000256" key="11">
    <source>
        <dbReference type="ARBA" id="ARBA00022962"/>
    </source>
</evidence>
<evidence type="ECO:0000256" key="5">
    <source>
        <dbReference type="ARBA" id="ARBA00022598"/>
    </source>
</evidence>
<evidence type="ECO:0000256" key="10">
    <source>
        <dbReference type="ARBA" id="ARBA00022842"/>
    </source>
</evidence>
<accession>A0A2T9Z2B6</accession>
<dbReference type="InterPro" id="IPR036676">
    <property type="entry name" value="PurM-like_C_sf"/>
</dbReference>
<keyword evidence="10" id="KW-0460">Magnesium</keyword>
<dbReference type="SUPFAM" id="SSF82697">
    <property type="entry name" value="PurS-like"/>
    <property type="match status" value="1"/>
</dbReference>
<dbReference type="GO" id="GO:0046872">
    <property type="term" value="F:metal ion binding"/>
    <property type="evidence" value="ECO:0007669"/>
    <property type="project" value="UniProtKB-KW"/>
</dbReference>
<evidence type="ECO:0000256" key="3">
    <source>
        <dbReference type="ARBA" id="ARBA00012747"/>
    </source>
</evidence>
<dbReference type="EC" id="6.3.5.3" evidence="3"/>
<dbReference type="FunFam" id="3.40.50.880:FF:000008">
    <property type="entry name" value="Phosphoribosylformylglycinamidine synthase"/>
    <property type="match status" value="1"/>
</dbReference>
<dbReference type="NCBIfam" id="NF003672">
    <property type="entry name" value="PRK05297.1"/>
    <property type="match status" value="1"/>
</dbReference>
<dbReference type="InterPro" id="IPR029062">
    <property type="entry name" value="Class_I_gatase-like"/>
</dbReference>
<keyword evidence="5" id="KW-0436">Ligase</keyword>
<evidence type="ECO:0000256" key="4">
    <source>
        <dbReference type="ARBA" id="ARBA00022490"/>
    </source>
</evidence>
<dbReference type="Gene3D" id="3.90.650.10">
    <property type="entry name" value="PurM-like C-terminal domain"/>
    <property type="match status" value="2"/>
</dbReference>
<comment type="pathway">
    <text evidence="1">Purine metabolism; IMP biosynthesis via de novo pathway; 5-amino-1-(5-phospho-D-ribosyl)imidazole from N(2)-formyl-N(1)-(5-phospho-D-ribosyl)glycinamide: step 1/2.</text>
</comment>
<evidence type="ECO:0000313" key="20">
    <source>
        <dbReference type="EMBL" id="PVU98686.1"/>
    </source>
</evidence>
<keyword evidence="11" id="KW-0315">Glutamine amidotransferase</keyword>
<dbReference type="Gene3D" id="3.30.1330.10">
    <property type="entry name" value="PurM-like, N-terminal domain"/>
    <property type="match status" value="2"/>
</dbReference>
<evidence type="ECO:0000259" key="18">
    <source>
        <dbReference type="Pfam" id="PF18076"/>
    </source>
</evidence>
<feature type="domain" description="Phosphoribosylformylglycinamidine synthase linker" evidence="17">
    <location>
        <begin position="253"/>
        <end position="314"/>
    </location>
</feature>
<dbReference type="CDD" id="cd02204">
    <property type="entry name" value="PurL_repeat2"/>
    <property type="match status" value="1"/>
</dbReference>
<dbReference type="Pfam" id="PF18072">
    <property type="entry name" value="FGAR-AT_linker"/>
    <property type="match status" value="1"/>
</dbReference>
<comment type="similarity">
    <text evidence="2">In the N-terminal section; belongs to the FGAMS family.</text>
</comment>
<keyword evidence="21" id="KW-1185">Reference proteome</keyword>
<feature type="domain" description="PurM-like C-terminal" evidence="16">
    <location>
        <begin position="998"/>
        <end position="1125"/>
    </location>
</feature>
<sequence>MQKTGIMLVISGEQSLSDFRAASLLKTLVPVCQTIKSVKSAYVHFVDLHPESELQALKETFNFDQSGKGQPQPHPFDESLLSPASSKWHTLGKMLKYQFSIAQSPTSKTLNSFSYLFTENISFESNKDKLRLFVVPRSGTISPWSSKATEIMNICGLGDYVLQIERGICYEFELSDKSIIEQIDSKTLTNISNLLFDPMTEQVYTSIPPYSKVFGKENPRSIKHIDLGISEIKGSDKSPESVIKLYENAIIKLSTANKEKGLALASDEIEYLVKAYTGLNPDFPEKSNSGIGRNPTDAELMMFAQVNSEHCRHKIFGADWTLDNIPQENSLFGMIKNTQKLNPDYVLSAYTDNAAVLEGYDASKIRLFVPKSQDGFVYEFLSPAEAEEDPIHIVIKVETHNHPTAVSPFPGAATGTGGEIRDEGAVGTGSKPKCGLSGYTVSNLEIPGYIQPWEKKNVDVGFPSHIATALDIMLEAPIGAASFANEFGRPAILGYFRTFLERIPKALKSEIYDANGNSTQSNKKAKLDSNITPTAEYETRGFHKPIMIAGGMGNVRSHHMQKTPFKVGSKLIVLGGPSLLIGLGGGAASSLAGGAQSAELDFASVQRSNPEIERRCQMVIDACTNMGDKNPIACIHDVGAGGLSNALPELVWESKSGAEIEIRNVPSGDSSLSPMEIWCNEAQERYVIAIESESNLEIFKQIANRERCPFAVVGTTTESKQLTVTDNLLNNNVIDLPMEVLFGKPPKMSYSDNKLVRPTESFDSSISSYLPEIAQNIESSINECVDRLLRLPAVASKSFLVTIGDRSVTGLVSRDQMVGPYQVPVADVAVTRSTYDISCISGEAMAMGEKPTLALLSGSASARMAVGEALTNIVAASIDNIKRVKLSANWMSAAKLEGEGYQLYEAVKAIGMELCPELEISIPVGKDSLSMAMKWESKDAESTEKAKHVVSPLSLIITAFAAVDDVRRTLTPQLLSDEEAGEPTRLLFIDISCGNQRLGGSCLAQVFNKIGDQSPDVESSKSLAAFFDAMYKARSMILAYHDRSDGGLFVTLAEMGFAGHVGLSIDISQLLRDPSCIVESAVEALFNEELGAVIQVRVSEMEQVKKVFMDCGMRSEQLVDIGSVECKVGNSISDYITITGSNNTIFSRKCNELLSIWSETSYQIQKLRDNPLSAQSEFETVSGFSTSEGVNNGSKIEFIVNDPRPTKKLLDELIPFAVRKDSCVANTSSEIQNPLTSSVSGRPRVAILREQGVNSQVETAFAFYNAGFDTVDVHMTDILSSRVVLDGFVGFAACGGFSYGDVLGAGLGWAQTILESTTARLQFKNFFNRKDTFAIGICNGCQMIASLRDLIPGSSCWPTFLRNESEQYEGRTVMVEITNSCGPGTSRNNVFFNGIDGDRIPIAVAHGEGRAHFESDSDKESFIKQNLAAIKYYQNGERSKSIVDSGEKLPYPYNPNGSDMNIAGVVSADGRVLAMMPHPERVLLAASNSYVPYNNKDEWEFGPWARMFVNARVWVHKTSGI</sequence>
<dbReference type="SUPFAM" id="SSF56042">
    <property type="entry name" value="PurM C-terminal domain-like"/>
    <property type="match status" value="2"/>
</dbReference>
<keyword evidence="4" id="KW-0963">Cytoplasm</keyword>
<dbReference type="InterPro" id="IPR041609">
    <property type="entry name" value="PurL_linker"/>
</dbReference>
<dbReference type="Pfam" id="PF18076">
    <property type="entry name" value="FGAR-AT_N"/>
    <property type="match status" value="1"/>
</dbReference>
<dbReference type="FunFam" id="3.90.650.10:FF:000024">
    <property type="entry name" value="Phosphoribosylformylglycinamidine synthase"/>
    <property type="match status" value="1"/>
</dbReference>
<protein>
    <recommendedName>
        <fullName evidence="15">Phosphoribosylformylglycinamidine synthase</fullName>
        <ecNumber evidence="3">6.3.5.3</ecNumber>
    </recommendedName>
    <alternativeName>
        <fullName evidence="13">Formylglycinamide ribonucleotide amidotransferase</fullName>
    </alternativeName>
    <alternativeName>
        <fullName evidence="12">Formylglycinamide ribotide amidotransferase</fullName>
    </alternativeName>
</protein>
<evidence type="ECO:0000256" key="13">
    <source>
        <dbReference type="ARBA" id="ARBA00032632"/>
    </source>
</evidence>
<dbReference type="EMBL" id="MBFT01000071">
    <property type="protein sequence ID" value="PVU98686.1"/>
    <property type="molecule type" value="Genomic_DNA"/>
</dbReference>
<dbReference type="Gene3D" id="1.10.8.750">
    <property type="entry name" value="Phosphoribosylformylglycinamidine synthase, linker domain"/>
    <property type="match status" value="1"/>
</dbReference>
<dbReference type="GO" id="GO:0005524">
    <property type="term" value="F:ATP binding"/>
    <property type="evidence" value="ECO:0007669"/>
    <property type="project" value="UniProtKB-KW"/>
</dbReference>
<evidence type="ECO:0000256" key="14">
    <source>
        <dbReference type="ARBA" id="ARBA00052585"/>
    </source>
</evidence>
<dbReference type="Pfam" id="PF22689">
    <property type="entry name" value="FGAR-AT_PurM_N-like"/>
    <property type="match status" value="1"/>
</dbReference>
<evidence type="ECO:0000313" key="21">
    <source>
        <dbReference type="Proteomes" id="UP000245699"/>
    </source>
</evidence>
<feature type="domain" description="PurM-like C-terminal" evidence="16">
    <location>
        <begin position="566"/>
        <end position="726"/>
    </location>
</feature>
<evidence type="ECO:0000259" key="19">
    <source>
        <dbReference type="Pfam" id="PF22689"/>
    </source>
</evidence>
<evidence type="ECO:0000256" key="7">
    <source>
        <dbReference type="ARBA" id="ARBA00022741"/>
    </source>
</evidence>
<dbReference type="PANTHER" id="PTHR10099">
    <property type="entry name" value="PHOSPHORIBOSYLFORMYLGLYCINAMIDINE SYNTHASE"/>
    <property type="match status" value="1"/>
</dbReference>
<dbReference type="GO" id="GO:0006189">
    <property type="term" value="P:'de novo' IMP biosynthetic process"/>
    <property type="evidence" value="ECO:0007669"/>
    <property type="project" value="UniProtKB-UniPathway"/>
</dbReference>
<keyword evidence="9" id="KW-0067">ATP-binding</keyword>
<dbReference type="Pfam" id="PF02769">
    <property type="entry name" value="AIRS_C"/>
    <property type="match status" value="2"/>
</dbReference>
<dbReference type="FunFam" id="3.30.1330.10:FF:000005">
    <property type="entry name" value="Phosphoribosylformylglycinamidine synthase"/>
    <property type="match status" value="1"/>
</dbReference>
<comment type="catalytic activity">
    <reaction evidence="14">
        <text>N(2)-formyl-N(1)-(5-phospho-beta-D-ribosyl)glycinamide + L-glutamine + ATP + H2O = 2-formamido-N(1)-(5-O-phospho-beta-D-ribosyl)acetamidine + L-glutamate + ADP + phosphate + H(+)</text>
        <dbReference type="Rhea" id="RHEA:17129"/>
        <dbReference type="ChEBI" id="CHEBI:15377"/>
        <dbReference type="ChEBI" id="CHEBI:15378"/>
        <dbReference type="ChEBI" id="CHEBI:29985"/>
        <dbReference type="ChEBI" id="CHEBI:30616"/>
        <dbReference type="ChEBI" id="CHEBI:43474"/>
        <dbReference type="ChEBI" id="CHEBI:58359"/>
        <dbReference type="ChEBI" id="CHEBI:147286"/>
        <dbReference type="ChEBI" id="CHEBI:147287"/>
        <dbReference type="ChEBI" id="CHEBI:456216"/>
        <dbReference type="EC" id="6.3.5.3"/>
    </reaction>
</comment>
<keyword evidence="7" id="KW-0547">Nucleotide-binding</keyword>
<evidence type="ECO:0000256" key="1">
    <source>
        <dbReference type="ARBA" id="ARBA00004920"/>
    </source>
</evidence>